<dbReference type="InterPro" id="IPR000715">
    <property type="entry name" value="Glycosyl_transferase_4"/>
</dbReference>
<evidence type="ECO:0000256" key="5">
    <source>
        <dbReference type="ARBA" id="ARBA00023136"/>
    </source>
</evidence>
<evidence type="ECO:0000256" key="3">
    <source>
        <dbReference type="ARBA" id="ARBA00022692"/>
    </source>
</evidence>
<evidence type="ECO:0000256" key="4">
    <source>
        <dbReference type="ARBA" id="ARBA00022989"/>
    </source>
</evidence>
<keyword evidence="2 6" id="KW-0808">Transferase</keyword>
<keyword evidence="3 6" id="KW-0812">Transmembrane</keyword>
<dbReference type="GO" id="GO:0071555">
    <property type="term" value="P:cell wall organization"/>
    <property type="evidence" value="ECO:0007669"/>
    <property type="project" value="UniProtKB-KW"/>
</dbReference>
<dbReference type="AlphaFoldDB" id="A0A0G1UUL9"/>
<dbReference type="GO" id="GO:0051992">
    <property type="term" value="F:UDP-N-acetylmuramoyl-L-alanyl-D-glutamyl-meso-2,6-diaminopimelyl-D-alanyl-D-alanine:undecaprenyl-phosphate transferase activity"/>
    <property type="evidence" value="ECO:0007669"/>
    <property type="project" value="RHEA"/>
</dbReference>
<dbReference type="GO" id="GO:0008963">
    <property type="term" value="F:phospho-N-acetylmuramoyl-pentapeptide-transferase activity"/>
    <property type="evidence" value="ECO:0007669"/>
    <property type="project" value="UniProtKB-UniRule"/>
</dbReference>
<comment type="pathway">
    <text evidence="6">Cell wall biogenesis; peptidoglycan biosynthesis.</text>
</comment>
<gene>
    <name evidence="6" type="primary">mraY</name>
    <name evidence="7" type="ORF">UY28_C0011G0019</name>
</gene>
<comment type="subcellular location">
    <subcellularLocation>
        <location evidence="6">Cell membrane</location>
        <topology evidence="6">Multi-pass membrane protein</topology>
    </subcellularLocation>
    <subcellularLocation>
        <location evidence="1">Membrane</location>
        <topology evidence="1">Multi-pass membrane protein</topology>
    </subcellularLocation>
</comment>
<comment type="function">
    <text evidence="6">Catalyzes the initial step of the lipid cycle reactions in the biosynthesis of the cell wall peptidoglycan: transfers peptidoglycan precursor phospho-MurNAc-pentapeptide from UDP-MurNAc-pentapeptide onto the lipid carrier undecaprenyl phosphate, yielding undecaprenyl-pyrophosphoryl-MurNAc-pentapeptide, known as lipid I.</text>
</comment>
<dbReference type="PANTHER" id="PTHR22926">
    <property type="entry name" value="PHOSPHO-N-ACETYLMURAMOYL-PENTAPEPTIDE-TRANSFERASE"/>
    <property type="match status" value="1"/>
</dbReference>
<dbReference type="GO" id="GO:0008360">
    <property type="term" value="P:regulation of cell shape"/>
    <property type="evidence" value="ECO:0007669"/>
    <property type="project" value="UniProtKB-KW"/>
</dbReference>
<feature type="transmembrane region" description="Helical" evidence="6">
    <location>
        <begin position="167"/>
        <end position="187"/>
    </location>
</feature>
<dbReference type="EC" id="2.7.8.13" evidence="6"/>
<organism evidence="7 8">
    <name type="scientific">Candidatus Amesbacteria bacterium GW2011_GWB1_48_13</name>
    <dbReference type="NCBI Taxonomy" id="1618362"/>
    <lineage>
        <taxon>Bacteria</taxon>
        <taxon>Candidatus Amesiibacteriota</taxon>
    </lineage>
</organism>
<feature type="transmembrane region" description="Helical" evidence="6">
    <location>
        <begin position="199"/>
        <end position="216"/>
    </location>
</feature>
<keyword evidence="6" id="KW-0460">Magnesium</keyword>
<keyword evidence="6" id="KW-1003">Cell membrane</keyword>
<dbReference type="Pfam" id="PF00953">
    <property type="entry name" value="Glycos_transf_4"/>
    <property type="match status" value="1"/>
</dbReference>
<keyword evidence="4 6" id="KW-1133">Transmembrane helix</keyword>
<feature type="transmembrane region" description="Helical" evidence="6">
    <location>
        <begin position="247"/>
        <end position="266"/>
    </location>
</feature>
<feature type="transmembrane region" description="Helical" evidence="6">
    <location>
        <begin position="272"/>
        <end position="293"/>
    </location>
</feature>
<proteinExistence type="inferred from homology"/>
<keyword evidence="5 6" id="KW-0472">Membrane</keyword>
<dbReference type="GO" id="GO:0009252">
    <property type="term" value="P:peptidoglycan biosynthetic process"/>
    <property type="evidence" value="ECO:0007669"/>
    <property type="project" value="UniProtKB-UniRule"/>
</dbReference>
<evidence type="ECO:0000313" key="8">
    <source>
        <dbReference type="Proteomes" id="UP000034694"/>
    </source>
</evidence>
<reference evidence="7 8" key="1">
    <citation type="journal article" date="2015" name="Nature">
        <title>rRNA introns, odd ribosomes, and small enigmatic genomes across a large radiation of phyla.</title>
        <authorList>
            <person name="Brown C.T."/>
            <person name="Hug L.A."/>
            <person name="Thomas B.C."/>
            <person name="Sharon I."/>
            <person name="Castelle C.J."/>
            <person name="Singh A."/>
            <person name="Wilkins M.J."/>
            <person name="Williams K.H."/>
            <person name="Banfield J.F."/>
        </authorList>
    </citation>
    <scope>NUCLEOTIDE SEQUENCE [LARGE SCALE GENOMIC DNA]</scope>
</reference>
<keyword evidence="6" id="KW-0131">Cell cycle</keyword>
<keyword evidence="6" id="KW-0573">Peptidoglycan synthesis</keyword>
<feature type="transmembrane region" description="Helical" evidence="6">
    <location>
        <begin position="137"/>
        <end position="155"/>
    </location>
</feature>
<dbReference type="GO" id="GO:0051301">
    <property type="term" value="P:cell division"/>
    <property type="evidence" value="ECO:0007669"/>
    <property type="project" value="UniProtKB-KW"/>
</dbReference>
<keyword evidence="6" id="KW-0133">Cell shape</keyword>
<comment type="catalytic activity">
    <reaction evidence="6">
        <text>UDP-N-acetyl-alpha-D-muramoyl-L-alanyl-gamma-D-glutamyl-meso-2,6-diaminopimeloyl-D-alanyl-D-alanine + di-trans,octa-cis-undecaprenyl phosphate = di-trans,octa-cis-undecaprenyl diphospho-N-acetyl-alpha-D-muramoyl-L-alanyl-D-glutamyl-meso-2,6-diaminopimeloyl-D-alanyl-D-alanine + UMP</text>
        <dbReference type="Rhea" id="RHEA:28386"/>
        <dbReference type="ChEBI" id="CHEBI:57865"/>
        <dbReference type="ChEBI" id="CHEBI:60392"/>
        <dbReference type="ChEBI" id="CHEBI:61386"/>
        <dbReference type="ChEBI" id="CHEBI:61387"/>
        <dbReference type="EC" id="2.7.8.13"/>
    </reaction>
</comment>
<feature type="transmembrane region" description="Helical" evidence="6">
    <location>
        <begin position="98"/>
        <end position="117"/>
    </location>
</feature>
<comment type="similarity">
    <text evidence="6">Belongs to the glycosyltransferase 4 family. MraY subfamily.</text>
</comment>
<evidence type="ECO:0000256" key="1">
    <source>
        <dbReference type="ARBA" id="ARBA00004141"/>
    </source>
</evidence>
<feature type="transmembrane region" description="Helical" evidence="6">
    <location>
        <begin position="6"/>
        <end position="27"/>
    </location>
</feature>
<evidence type="ECO:0000256" key="2">
    <source>
        <dbReference type="ARBA" id="ARBA00022679"/>
    </source>
</evidence>
<comment type="caution">
    <text evidence="7">The sequence shown here is derived from an EMBL/GenBank/DDBJ whole genome shotgun (WGS) entry which is preliminary data.</text>
</comment>
<evidence type="ECO:0000313" key="7">
    <source>
        <dbReference type="EMBL" id="KKU97929.1"/>
    </source>
</evidence>
<protein>
    <recommendedName>
        <fullName evidence="6">Phospho-N-acetylmuramoyl-pentapeptide-transferase</fullName>
        <ecNumber evidence="6">2.7.8.13</ecNumber>
    </recommendedName>
    <alternativeName>
        <fullName evidence="6">UDP-MurNAc-pentapeptide phosphotransferase</fullName>
    </alternativeName>
</protein>
<feature type="transmembrane region" description="Helical" evidence="6">
    <location>
        <begin position="61"/>
        <end position="83"/>
    </location>
</feature>
<dbReference type="GO" id="GO:0005886">
    <property type="term" value="C:plasma membrane"/>
    <property type="evidence" value="ECO:0007669"/>
    <property type="project" value="UniProtKB-SubCell"/>
</dbReference>
<name>A0A0G1UUL9_9BACT</name>
<keyword evidence="6" id="KW-0479">Metal-binding</keyword>
<dbReference type="UniPathway" id="UPA00219"/>
<dbReference type="EMBL" id="LCPK01000011">
    <property type="protein sequence ID" value="KKU97929.1"/>
    <property type="molecule type" value="Genomic_DNA"/>
</dbReference>
<dbReference type="PANTHER" id="PTHR22926:SF5">
    <property type="entry name" value="PHOSPHO-N-ACETYLMURAMOYL-PENTAPEPTIDE-TRANSFERASE HOMOLOG"/>
    <property type="match status" value="1"/>
</dbReference>
<dbReference type="HAMAP" id="MF_00038">
    <property type="entry name" value="MraY"/>
    <property type="match status" value="1"/>
</dbReference>
<dbReference type="GO" id="GO:0046872">
    <property type="term" value="F:metal ion binding"/>
    <property type="evidence" value="ECO:0007669"/>
    <property type="project" value="UniProtKB-KW"/>
</dbReference>
<keyword evidence="6" id="KW-0961">Cell wall biogenesis/degradation</keyword>
<dbReference type="InterPro" id="IPR003524">
    <property type="entry name" value="PNAcMuramoyl-5peptid_Trfase"/>
</dbReference>
<feature type="transmembrane region" description="Helical" evidence="6">
    <location>
        <begin position="322"/>
        <end position="342"/>
    </location>
</feature>
<comment type="cofactor">
    <cofactor evidence="6">
        <name>Mg(2+)</name>
        <dbReference type="ChEBI" id="CHEBI:18420"/>
    </cofactor>
</comment>
<keyword evidence="6" id="KW-0132">Cell division</keyword>
<feature type="transmembrane region" description="Helical" evidence="6">
    <location>
        <begin position="222"/>
        <end position="240"/>
    </location>
</feature>
<sequence length="343" mass="37932">MRFYLGLLILSFGVTMAVMVPFIGLLYRWKFTRGRETEEKRKTATKAFYEIRKMHAVKAGVPTGGGIPVAAIVAFLFAVVYWLVKGELTSGYPLGRELGVIIFTFLGFGLLGFYDDLIKIFGFAKTGFFGLRMRHKFIIQWLLGFGVGALMYWGLGMDIVNMPLTGSYLDLGWLAVPLYAFLIVGFANAFDFTDGLDGLSGGLLMICLLAFWVIAATELDQVLMLFISLWLGGLIAYLYFNIYPARIMLGNVGGLAFGATLAVVGLLSGKMIALMVIGGVFIAEGLSSGLQLFSKRFMKKRIFPIAPLHHWLQLIGWEEPKIVARAWLLGMVLAIFGVWLAVL</sequence>
<accession>A0A0G1UUL9</accession>
<evidence type="ECO:0000256" key="6">
    <source>
        <dbReference type="HAMAP-Rule" id="MF_00038"/>
    </source>
</evidence>
<dbReference type="Proteomes" id="UP000034694">
    <property type="component" value="Unassembled WGS sequence"/>
</dbReference>